<evidence type="ECO:0000256" key="5">
    <source>
        <dbReference type="ARBA" id="ARBA00022676"/>
    </source>
</evidence>
<evidence type="ECO:0000256" key="19">
    <source>
        <dbReference type="ARBA" id="ARBA00044770"/>
    </source>
</evidence>
<accession>A0A2W2AKS1</accession>
<dbReference type="PANTHER" id="PTHR30474:SF2">
    <property type="entry name" value="PEPTIDOGLYCAN GLYCOSYLTRANSFERASE FTSW-RELATED"/>
    <property type="match status" value="1"/>
</dbReference>
<keyword evidence="6" id="KW-0808">Transferase</keyword>
<keyword evidence="11 21" id="KW-0472">Membrane</keyword>
<keyword evidence="13" id="KW-0961">Cell wall biogenesis/degradation</keyword>
<evidence type="ECO:0000256" key="3">
    <source>
        <dbReference type="ARBA" id="ARBA00022475"/>
    </source>
</evidence>
<evidence type="ECO:0000256" key="10">
    <source>
        <dbReference type="ARBA" id="ARBA00022989"/>
    </source>
</evidence>
<proteinExistence type="inferred from homology"/>
<dbReference type="GO" id="GO:0015648">
    <property type="term" value="F:lipid-linked peptidoglycan transporter activity"/>
    <property type="evidence" value="ECO:0007669"/>
    <property type="project" value="TreeGrafter"/>
</dbReference>
<comment type="caution">
    <text evidence="22">The sequence shown here is derived from an EMBL/GenBank/DDBJ whole genome shotgun (WGS) entry which is preliminary data.</text>
</comment>
<evidence type="ECO:0000256" key="9">
    <source>
        <dbReference type="ARBA" id="ARBA00022984"/>
    </source>
</evidence>
<dbReference type="NCBIfam" id="TIGR02614">
    <property type="entry name" value="ftsW"/>
    <property type="match status" value="1"/>
</dbReference>
<evidence type="ECO:0000256" key="15">
    <source>
        <dbReference type="ARBA" id="ARBA00033270"/>
    </source>
</evidence>
<dbReference type="GO" id="GO:0051301">
    <property type="term" value="P:cell division"/>
    <property type="evidence" value="ECO:0007669"/>
    <property type="project" value="UniProtKB-KW"/>
</dbReference>
<evidence type="ECO:0000256" key="13">
    <source>
        <dbReference type="ARBA" id="ARBA00023316"/>
    </source>
</evidence>
<evidence type="ECO:0000256" key="2">
    <source>
        <dbReference type="ARBA" id="ARBA00004752"/>
    </source>
</evidence>
<dbReference type="AlphaFoldDB" id="A0A2W2AKS1"/>
<evidence type="ECO:0000256" key="6">
    <source>
        <dbReference type="ARBA" id="ARBA00022679"/>
    </source>
</evidence>
<sequence>MLGRSDRGLLARWWFTVDRGLMFAVLLLMASGVLVSMAASPPVAERIGADTFHFIKSQLFYLTLAVPVLVTLSFFPPRYARRAGLLVFFGALGLMVAALFFGPEIKGAHRWINIGPINLQPSEFAKPAFVIVAAWFLAEHTRRPEMPGQVIALLFAVAFIGLLIIQPDFGQTALVILTFGSMLLIYGISWFTVLGLGALGVVGVFAAYELVDHVRSRIDRFMSPDKGDTFQVDTAMQAFKNGGLMGTGPGGGEAKLVLPDAHTDFTFAVVGEEFGLIACILLMSLFAFVVLKILVRAKQEPDPFAALALSGLGLIFGFQAVINMGVNVALLPAKGMTLPFISYGGSSLLGMAFGMGLVLALGRKRFGGRSSVPELNVSYA</sequence>
<dbReference type="GO" id="GO:0071555">
    <property type="term" value="P:cell wall organization"/>
    <property type="evidence" value="ECO:0007669"/>
    <property type="project" value="UniProtKB-KW"/>
</dbReference>
<comment type="subcellular location">
    <subcellularLocation>
        <location evidence="1">Cell membrane</location>
        <topology evidence="1">Multi-pass membrane protein</topology>
    </subcellularLocation>
</comment>
<evidence type="ECO:0000256" key="12">
    <source>
        <dbReference type="ARBA" id="ARBA00023306"/>
    </source>
</evidence>
<evidence type="ECO:0000313" key="22">
    <source>
        <dbReference type="EMBL" id="PZF76125.1"/>
    </source>
</evidence>
<feature type="transmembrane region" description="Helical" evidence="21">
    <location>
        <begin position="146"/>
        <end position="165"/>
    </location>
</feature>
<dbReference type="PANTHER" id="PTHR30474">
    <property type="entry name" value="CELL CYCLE PROTEIN"/>
    <property type="match status" value="1"/>
</dbReference>
<evidence type="ECO:0000256" key="4">
    <source>
        <dbReference type="ARBA" id="ARBA00022618"/>
    </source>
</evidence>
<feature type="transmembrane region" description="Helical" evidence="21">
    <location>
        <begin position="59"/>
        <end position="76"/>
    </location>
</feature>
<dbReference type="GO" id="GO:0005886">
    <property type="term" value="C:plasma membrane"/>
    <property type="evidence" value="ECO:0007669"/>
    <property type="project" value="UniProtKB-SubCell"/>
</dbReference>
<dbReference type="Proteomes" id="UP000248795">
    <property type="component" value="Unassembled WGS sequence"/>
</dbReference>
<reference evidence="23" key="1">
    <citation type="submission" date="2018-06" db="EMBL/GenBank/DDBJ databases">
        <title>Aestuariibacter litoralis strain KCTC 52945T.</title>
        <authorList>
            <person name="Li X."/>
            <person name="Salam N."/>
            <person name="Li J.-L."/>
            <person name="Chen Y.-M."/>
            <person name="Yang Z.-W."/>
            <person name="Zhang L.-Y."/>
            <person name="Han M.-X."/>
            <person name="Xiao M."/>
            <person name="Li W.-J."/>
        </authorList>
    </citation>
    <scope>NUCLEOTIDE SEQUENCE [LARGE SCALE GENOMIC DNA]</scope>
    <source>
        <strain evidence="23">KCTC 52945</strain>
    </source>
</reference>
<dbReference type="EC" id="2.4.99.28" evidence="19"/>
<evidence type="ECO:0000256" key="18">
    <source>
        <dbReference type="ARBA" id="ARBA00041418"/>
    </source>
</evidence>
<keyword evidence="9" id="KW-0573">Peptidoglycan synthesis</keyword>
<dbReference type="EMBL" id="QKVK01000007">
    <property type="protein sequence ID" value="PZF76125.1"/>
    <property type="molecule type" value="Genomic_DNA"/>
</dbReference>
<keyword evidence="10 21" id="KW-1133">Transmembrane helix</keyword>
<evidence type="ECO:0000256" key="17">
    <source>
        <dbReference type="ARBA" id="ARBA00041185"/>
    </source>
</evidence>
<dbReference type="GO" id="GO:0009252">
    <property type="term" value="P:peptidoglycan biosynthetic process"/>
    <property type="evidence" value="ECO:0007669"/>
    <property type="project" value="UniProtKB-KW"/>
</dbReference>
<gene>
    <name evidence="22" type="primary">ftsW</name>
    <name evidence="22" type="ORF">DK847_15225</name>
</gene>
<evidence type="ECO:0000256" key="8">
    <source>
        <dbReference type="ARBA" id="ARBA00022960"/>
    </source>
</evidence>
<keyword evidence="23" id="KW-1185">Reference proteome</keyword>
<evidence type="ECO:0000256" key="20">
    <source>
        <dbReference type="ARBA" id="ARBA00049902"/>
    </source>
</evidence>
<dbReference type="GO" id="GO:0032153">
    <property type="term" value="C:cell division site"/>
    <property type="evidence" value="ECO:0007669"/>
    <property type="project" value="TreeGrafter"/>
</dbReference>
<keyword evidence="3" id="KW-1003">Cell membrane</keyword>
<evidence type="ECO:0000256" key="14">
    <source>
        <dbReference type="ARBA" id="ARBA00032370"/>
    </source>
</evidence>
<evidence type="ECO:0000256" key="16">
    <source>
        <dbReference type="ARBA" id="ARBA00038053"/>
    </source>
</evidence>
<keyword evidence="5" id="KW-0328">Glycosyltransferase</keyword>
<dbReference type="GO" id="GO:0008955">
    <property type="term" value="F:peptidoglycan glycosyltransferase activity"/>
    <property type="evidence" value="ECO:0007669"/>
    <property type="project" value="UniProtKB-EC"/>
</dbReference>
<protein>
    <recommendedName>
        <fullName evidence="17">Probable peptidoglycan glycosyltransferase FtsW</fullName>
        <ecNumber evidence="19">2.4.99.28</ecNumber>
    </recommendedName>
    <alternativeName>
        <fullName evidence="18">Cell division protein FtsW</fullName>
    </alternativeName>
    <alternativeName>
        <fullName evidence="15">Cell wall polymerase</fullName>
    </alternativeName>
    <alternativeName>
        <fullName evidence="14">Peptidoglycan polymerase</fullName>
    </alternativeName>
</protein>
<dbReference type="Pfam" id="PF01098">
    <property type="entry name" value="FTSW_RODA_SPOVE"/>
    <property type="match status" value="1"/>
</dbReference>
<keyword evidence="7 21" id="KW-0812">Transmembrane</keyword>
<feature type="transmembrane region" description="Helical" evidence="21">
    <location>
        <begin position="21"/>
        <end position="39"/>
    </location>
</feature>
<feature type="transmembrane region" description="Helical" evidence="21">
    <location>
        <begin position="340"/>
        <end position="361"/>
    </location>
</feature>
<organism evidence="22 23">
    <name type="scientific">Aestuariivirga litoralis</name>
    <dbReference type="NCBI Taxonomy" id="2650924"/>
    <lineage>
        <taxon>Bacteria</taxon>
        <taxon>Pseudomonadati</taxon>
        <taxon>Pseudomonadota</taxon>
        <taxon>Alphaproteobacteria</taxon>
        <taxon>Hyphomicrobiales</taxon>
        <taxon>Aestuariivirgaceae</taxon>
        <taxon>Aestuariivirga</taxon>
    </lineage>
</organism>
<comment type="similarity">
    <text evidence="16">Belongs to the SEDS family. FtsW subfamily.</text>
</comment>
<evidence type="ECO:0000256" key="7">
    <source>
        <dbReference type="ARBA" id="ARBA00022692"/>
    </source>
</evidence>
<dbReference type="InterPro" id="IPR013437">
    <property type="entry name" value="FtsW"/>
</dbReference>
<name>A0A2W2AKS1_9HYPH</name>
<dbReference type="GO" id="GO:0008360">
    <property type="term" value="P:regulation of cell shape"/>
    <property type="evidence" value="ECO:0007669"/>
    <property type="project" value="UniProtKB-KW"/>
</dbReference>
<evidence type="ECO:0000313" key="23">
    <source>
        <dbReference type="Proteomes" id="UP000248795"/>
    </source>
</evidence>
<keyword evidence="8" id="KW-0133">Cell shape</keyword>
<evidence type="ECO:0000256" key="11">
    <source>
        <dbReference type="ARBA" id="ARBA00023136"/>
    </source>
</evidence>
<evidence type="ECO:0000256" key="1">
    <source>
        <dbReference type="ARBA" id="ARBA00004651"/>
    </source>
</evidence>
<feature type="transmembrane region" description="Helical" evidence="21">
    <location>
        <begin position="83"/>
        <end position="101"/>
    </location>
</feature>
<comment type="pathway">
    <text evidence="2">Cell wall biogenesis; peptidoglycan biosynthesis.</text>
</comment>
<comment type="catalytic activity">
    <reaction evidence="20">
        <text>[GlcNAc-(1-&gt;4)-Mur2Ac(oyl-L-Ala-gamma-D-Glu-L-Lys-D-Ala-D-Ala)](n)-di-trans,octa-cis-undecaprenyl diphosphate + beta-D-GlcNAc-(1-&gt;4)-Mur2Ac(oyl-L-Ala-gamma-D-Glu-L-Lys-D-Ala-D-Ala)-di-trans,octa-cis-undecaprenyl diphosphate = [GlcNAc-(1-&gt;4)-Mur2Ac(oyl-L-Ala-gamma-D-Glu-L-Lys-D-Ala-D-Ala)](n+1)-di-trans,octa-cis-undecaprenyl diphosphate + di-trans,octa-cis-undecaprenyl diphosphate + H(+)</text>
        <dbReference type="Rhea" id="RHEA:23708"/>
        <dbReference type="Rhea" id="RHEA-COMP:9602"/>
        <dbReference type="Rhea" id="RHEA-COMP:9603"/>
        <dbReference type="ChEBI" id="CHEBI:15378"/>
        <dbReference type="ChEBI" id="CHEBI:58405"/>
        <dbReference type="ChEBI" id="CHEBI:60033"/>
        <dbReference type="ChEBI" id="CHEBI:78435"/>
        <dbReference type="EC" id="2.4.99.28"/>
    </reaction>
</comment>
<feature type="transmembrane region" description="Helical" evidence="21">
    <location>
        <begin position="174"/>
        <end position="207"/>
    </location>
</feature>
<feature type="transmembrane region" description="Helical" evidence="21">
    <location>
        <begin position="307"/>
        <end position="328"/>
    </location>
</feature>
<evidence type="ECO:0000256" key="21">
    <source>
        <dbReference type="SAM" id="Phobius"/>
    </source>
</evidence>
<feature type="transmembrane region" description="Helical" evidence="21">
    <location>
        <begin position="274"/>
        <end position="295"/>
    </location>
</feature>
<keyword evidence="12" id="KW-0131">Cell cycle</keyword>
<keyword evidence="4" id="KW-0132">Cell division</keyword>
<dbReference type="InterPro" id="IPR001182">
    <property type="entry name" value="FtsW/RodA"/>
</dbReference>